<dbReference type="SUPFAM" id="SSF53300">
    <property type="entry name" value="vWA-like"/>
    <property type="match status" value="1"/>
</dbReference>
<evidence type="ECO:0000313" key="2">
    <source>
        <dbReference type="EMBL" id="SDS08538.1"/>
    </source>
</evidence>
<evidence type="ECO:0000256" key="1">
    <source>
        <dbReference type="SAM" id="Phobius"/>
    </source>
</evidence>
<evidence type="ECO:0008006" key="4">
    <source>
        <dbReference type="Google" id="ProtNLM"/>
    </source>
</evidence>
<dbReference type="OrthoDB" id="4427980at2"/>
<evidence type="ECO:0000313" key="3">
    <source>
        <dbReference type="Proteomes" id="UP000182237"/>
    </source>
</evidence>
<dbReference type="EMBL" id="LT629765">
    <property type="protein sequence ID" value="SDS08538.1"/>
    <property type="molecule type" value="Genomic_DNA"/>
</dbReference>
<accession>A0A1H1PB68</accession>
<keyword evidence="1" id="KW-0472">Membrane</keyword>
<keyword evidence="1" id="KW-1133">Transmembrane helix</keyword>
<keyword evidence="3" id="KW-1185">Reference proteome</keyword>
<dbReference type="STRING" id="1203190.GCA_000312345_01885"/>
<dbReference type="RefSeq" id="WP_019194681.1">
    <property type="nucleotide sequence ID" value="NZ_LT629765.1"/>
</dbReference>
<keyword evidence="1" id="KW-0812">Transmembrane</keyword>
<feature type="transmembrane region" description="Helical" evidence="1">
    <location>
        <begin position="12"/>
        <end position="36"/>
    </location>
</feature>
<dbReference type="AlphaFoldDB" id="A0A1H1PB68"/>
<dbReference type="InterPro" id="IPR036465">
    <property type="entry name" value="vWFA_dom_sf"/>
</dbReference>
<dbReference type="eggNOG" id="COG2304">
    <property type="taxonomic scope" value="Bacteria"/>
</dbReference>
<sequence>MGRHSDGTNNYSLSRSVIAALIIVVLVIAMAIWYVAARPGSTTADHEEPDCVAGELELPVASSDEAVARSLNDAYAASHPVVRDYCVTPILVSDLSAAAVYVGSDSPATDQLLEQAGRTVSVADAEPVATQPVGVAADVEVAREDVALEQVAFPTDVDPAVSAAVATELAAGDEDAAAALRDQRVHTAEDVLNEDRYAATTRDGSPVGWFFTELDSSVSFAALPLNQTESVSEDKARAGQDFARFAAESFAGGDAQQPEISDTVWEAALPATGQAPATPADDDAPEAQAAPEVMSTLFLLDTSDAMSPFLPAAAEAIGEAARGVAGAGHSVGLWNYSSPLNPGVQKSYRENVMLGPAAEAVAAAAGRFSTGGQPNTREALSAATGYAAEVQGPVRVVLITTGTADSGAALPEIAGDDVRVSVVHIGPNEPDPAVADVAEVVTTAQTAEGLNDAVGQAVGE</sequence>
<name>A0A1H1PB68_9CORY</name>
<reference evidence="2 3" key="1">
    <citation type="submission" date="2016-10" db="EMBL/GenBank/DDBJ databases">
        <authorList>
            <person name="de Groot N.N."/>
        </authorList>
    </citation>
    <scope>NUCLEOTIDE SEQUENCE [LARGE SCALE GENOMIC DNA]</scope>
    <source>
        <strain evidence="2 3">DSM 45434</strain>
    </source>
</reference>
<proteinExistence type="predicted"/>
<protein>
    <recommendedName>
        <fullName evidence="4">von Willebrand factor type A domain-containing protein</fullName>
    </recommendedName>
</protein>
<organism evidence="2 3">
    <name type="scientific">Corynebacterium timonense</name>
    <dbReference type="NCBI Taxonomy" id="441500"/>
    <lineage>
        <taxon>Bacteria</taxon>
        <taxon>Bacillati</taxon>
        <taxon>Actinomycetota</taxon>
        <taxon>Actinomycetes</taxon>
        <taxon>Mycobacteriales</taxon>
        <taxon>Corynebacteriaceae</taxon>
        <taxon>Corynebacterium</taxon>
    </lineage>
</organism>
<dbReference type="Gene3D" id="3.40.50.410">
    <property type="entry name" value="von Willebrand factor, type A domain"/>
    <property type="match status" value="1"/>
</dbReference>
<dbReference type="Proteomes" id="UP000182237">
    <property type="component" value="Chromosome I"/>
</dbReference>
<gene>
    <name evidence="2" type="ORF">SAMN04488539_0976</name>
</gene>